<feature type="transmembrane region" description="Helical" evidence="6">
    <location>
        <begin position="69"/>
        <end position="87"/>
    </location>
</feature>
<keyword evidence="4 6" id="KW-1133">Transmembrane helix</keyword>
<feature type="transmembrane region" description="Helical" evidence="6">
    <location>
        <begin position="123"/>
        <end position="140"/>
    </location>
</feature>
<proteinExistence type="predicted"/>
<dbReference type="Proteomes" id="UP000230709">
    <property type="component" value="Chromosome"/>
</dbReference>
<evidence type="ECO:0000313" key="7">
    <source>
        <dbReference type="EMBL" id="ATQ68696.1"/>
    </source>
</evidence>
<protein>
    <recommendedName>
        <fullName evidence="9">Cytochrome c oxidase assembly protein</fullName>
    </recommendedName>
</protein>
<dbReference type="KEGG" id="mtw:CQW49_12985"/>
<organism evidence="7 8">
    <name type="scientific">Methylosinus trichosporium (strain ATCC 35070 / NCIMB 11131 / UNIQEM 75 / OB3b)</name>
    <dbReference type="NCBI Taxonomy" id="595536"/>
    <lineage>
        <taxon>Bacteria</taxon>
        <taxon>Pseudomonadati</taxon>
        <taxon>Pseudomonadota</taxon>
        <taxon>Alphaproteobacteria</taxon>
        <taxon>Hyphomicrobiales</taxon>
        <taxon>Methylocystaceae</taxon>
        <taxon>Methylosinus</taxon>
    </lineage>
</organism>
<dbReference type="AlphaFoldDB" id="A0A2D2D153"/>
<feature type="transmembrane region" description="Helical" evidence="6">
    <location>
        <begin position="161"/>
        <end position="182"/>
    </location>
</feature>
<evidence type="ECO:0000256" key="3">
    <source>
        <dbReference type="ARBA" id="ARBA00022692"/>
    </source>
</evidence>
<evidence type="ECO:0000256" key="5">
    <source>
        <dbReference type="ARBA" id="ARBA00023136"/>
    </source>
</evidence>
<feature type="transmembrane region" description="Helical" evidence="6">
    <location>
        <begin position="202"/>
        <end position="220"/>
    </location>
</feature>
<gene>
    <name evidence="7" type="ORF">CQW49_12985</name>
</gene>
<feature type="transmembrane region" description="Helical" evidence="6">
    <location>
        <begin position="17"/>
        <end position="36"/>
    </location>
</feature>
<keyword evidence="2" id="KW-1003">Cell membrane</keyword>
<evidence type="ECO:0000256" key="6">
    <source>
        <dbReference type="SAM" id="Phobius"/>
    </source>
</evidence>
<sequence length="232" mass="24122">MDGIYCGPAPLPADLFLRWNLDPLLLLALAACALFFRRSRAGLAAVGVLFIASVSPLCALSSALFSARAAHHLLLVAVAAPLIATACPARAARAAAPALAAFALTLWAWHAPAAYDLALSHKGAYWLMQLSLLGGAVWFWRQMLAPAASVVTEGPLIVAAYGQMGLLGAVLTFAPTPLYAAHATAPLAFGLTPLGDQQLGGLLMWAPGGVPFAIVAAMLLERFWAQAESAEP</sequence>
<feature type="transmembrane region" description="Helical" evidence="6">
    <location>
        <begin position="94"/>
        <end position="111"/>
    </location>
</feature>
<evidence type="ECO:0000313" key="8">
    <source>
        <dbReference type="Proteomes" id="UP000230709"/>
    </source>
</evidence>
<dbReference type="Pfam" id="PF09678">
    <property type="entry name" value="Caa3_CtaG"/>
    <property type="match status" value="1"/>
</dbReference>
<evidence type="ECO:0000256" key="1">
    <source>
        <dbReference type="ARBA" id="ARBA00004651"/>
    </source>
</evidence>
<keyword evidence="5 6" id="KW-0472">Membrane</keyword>
<keyword evidence="8" id="KW-1185">Reference proteome</keyword>
<keyword evidence="3 6" id="KW-0812">Transmembrane</keyword>
<name>A0A2D2D153_METT3</name>
<dbReference type="GO" id="GO:0005886">
    <property type="term" value="C:plasma membrane"/>
    <property type="evidence" value="ECO:0007669"/>
    <property type="project" value="UniProtKB-SubCell"/>
</dbReference>
<dbReference type="STRING" id="595536.GCA_000178815_02568"/>
<reference evidence="8" key="1">
    <citation type="submission" date="2017-10" db="EMBL/GenBank/DDBJ databases">
        <title>Completed PacBio SMRT sequence of Methylosinus trichosporium OB3b reveals presence of a third large plasmid.</title>
        <authorList>
            <person name="Charles T.C."/>
            <person name="Lynch M.D.J."/>
            <person name="Heil J.R."/>
            <person name="Cheng J."/>
        </authorList>
    </citation>
    <scope>NUCLEOTIDE SEQUENCE [LARGE SCALE GENOMIC DNA]</scope>
    <source>
        <strain evidence="8">OB3b</strain>
    </source>
</reference>
<evidence type="ECO:0000256" key="4">
    <source>
        <dbReference type="ARBA" id="ARBA00022989"/>
    </source>
</evidence>
<accession>A0A2D2D153</accession>
<comment type="subcellular location">
    <subcellularLocation>
        <location evidence="1">Cell membrane</location>
        <topology evidence="1">Multi-pass membrane protein</topology>
    </subcellularLocation>
</comment>
<dbReference type="InterPro" id="IPR019108">
    <property type="entry name" value="Caa3_assmbl_CtaG-rel"/>
</dbReference>
<evidence type="ECO:0000256" key="2">
    <source>
        <dbReference type="ARBA" id="ARBA00022475"/>
    </source>
</evidence>
<feature type="transmembrane region" description="Helical" evidence="6">
    <location>
        <begin position="43"/>
        <end position="63"/>
    </location>
</feature>
<dbReference type="EMBL" id="CP023737">
    <property type="protein sequence ID" value="ATQ68696.1"/>
    <property type="molecule type" value="Genomic_DNA"/>
</dbReference>
<dbReference type="RefSeq" id="WP_003609145.1">
    <property type="nucleotide sequence ID" value="NZ_ADVE02000001.1"/>
</dbReference>
<evidence type="ECO:0008006" key="9">
    <source>
        <dbReference type="Google" id="ProtNLM"/>
    </source>
</evidence>